<dbReference type="Gene3D" id="3.40.50.620">
    <property type="entry name" value="HUPs"/>
    <property type="match status" value="1"/>
</dbReference>
<dbReference type="EMBL" id="BAABJO010000007">
    <property type="protein sequence ID" value="GAA5119043.1"/>
    <property type="molecule type" value="Genomic_DNA"/>
</dbReference>
<dbReference type="InterPro" id="IPR001962">
    <property type="entry name" value="Asn_synthase"/>
</dbReference>
<organism evidence="2 3">
    <name type="scientific">Pseudonocardia adelaidensis</name>
    <dbReference type="NCBI Taxonomy" id="648754"/>
    <lineage>
        <taxon>Bacteria</taxon>
        <taxon>Bacillati</taxon>
        <taxon>Actinomycetota</taxon>
        <taxon>Actinomycetes</taxon>
        <taxon>Pseudonocardiales</taxon>
        <taxon>Pseudonocardiaceae</taxon>
        <taxon>Pseudonocardia</taxon>
    </lineage>
</organism>
<dbReference type="Proteomes" id="UP001500804">
    <property type="component" value="Unassembled WGS sequence"/>
</dbReference>
<dbReference type="Pfam" id="PF00733">
    <property type="entry name" value="Asn_synthase"/>
    <property type="match status" value="1"/>
</dbReference>
<evidence type="ECO:0000313" key="3">
    <source>
        <dbReference type="Proteomes" id="UP001500804"/>
    </source>
</evidence>
<feature type="domain" description="Asparagine synthetase" evidence="1">
    <location>
        <begin position="196"/>
        <end position="320"/>
    </location>
</feature>
<keyword evidence="3" id="KW-1185">Reference proteome</keyword>
<protein>
    <submittedName>
        <fullName evidence="2">Asparagine synthase</fullName>
    </submittedName>
</protein>
<comment type="caution">
    <text evidence="2">The sequence shown here is derived from an EMBL/GenBank/DDBJ whole genome shotgun (WGS) entry which is preliminary data.</text>
</comment>
<gene>
    <name evidence="2" type="ORF">GCM10023320_24190</name>
</gene>
<accession>A0ABP9NGJ0</accession>
<proteinExistence type="predicted"/>
<name>A0ABP9NGJ0_9PSEU</name>
<dbReference type="InterPro" id="IPR014729">
    <property type="entry name" value="Rossmann-like_a/b/a_fold"/>
</dbReference>
<sequence>MLRFDLHRDDVTGGWRWQGSCWRFGSSWIAPVRSAALRRESRLGRDATVAVREIRPGGDFTELTLGADGVVALTAGPLGVVPLYVAACGERLIGSWDPVDLASFAEPDDLSPAVVTRLLTRRHRYSTATLFSRITRLTAGATMQWHRTSGLRLRYPAPASHVSEPRRLRWGADPVAHFATLMNQVVHDALDGLRGAVAAELSGGLDSANVAVSAAALSSGQVLSAGLIVAGRAGLAQEIRRRIIVDHLGLRDLTVPANDHLPLSPGGPRTADRTHYPDTDVYQEAFDALRGRLRAAGARVVLTGYGGDEIMSRTPAERPRPTTPPRLPPWLDQHARDALADIDADCSPVTAVALPTLVVFSARHPTYLRAGLWPIAPFTAPQLSRFGRSLPVAWRTGKELLRQRLARTGLPTTVTHPRRPESFAATMNRALRRHALALLADMLERSVLIDRGFVRRTAIAHLHRRARDGGTMPPLVYDMLALDIGIRSMCTAAAAGREGSCASSTPNR</sequence>
<evidence type="ECO:0000259" key="1">
    <source>
        <dbReference type="Pfam" id="PF00733"/>
    </source>
</evidence>
<dbReference type="SUPFAM" id="SSF52402">
    <property type="entry name" value="Adenine nucleotide alpha hydrolases-like"/>
    <property type="match status" value="1"/>
</dbReference>
<reference evidence="3" key="1">
    <citation type="journal article" date="2019" name="Int. J. Syst. Evol. Microbiol.">
        <title>The Global Catalogue of Microorganisms (GCM) 10K type strain sequencing project: providing services to taxonomists for standard genome sequencing and annotation.</title>
        <authorList>
            <consortium name="The Broad Institute Genomics Platform"/>
            <consortium name="The Broad Institute Genome Sequencing Center for Infectious Disease"/>
            <person name="Wu L."/>
            <person name="Ma J."/>
        </authorList>
    </citation>
    <scope>NUCLEOTIDE SEQUENCE [LARGE SCALE GENOMIC DNA]</scope>
    <source>
        <strain evidence="3">JCM 18302</strain>
    </source>
</reference>
<evidence type="ECO:0000313" key="2">
    <source>
        <dbReference type="EMBL" id="GAA5119043.1"/>
    </source>
</evidence>